<dbReference type="AlphaFoldDB" id="A0AAN6GZS6"/>
<gene>
    <name evidence="1" type="ORF">LTR91_025136</name>
</gene>
<name>A0AAN6GZS6_9PEZI</name>
<evidence type="ECO:0000313" key="1">
    <source>
        <dbReference type="EMBL" id="KAK0951198.1"/>
    </source>
</evidence>
<evidence type="ECO:0000313" key="2">
    <source>
        <dbReference type="Proteomes" id="UP001175353"/>
    </source>
</evidence>
<comment type="caution">
    <text evidence="1">The sequence shown here is derived from an EMBL/GenBank/DDBJ whole genome shotgun (WGS) entry which is preliminary data.</text>
</comment>
<dbReference type="Proteomes" id="UP001175353">
    <property type="component" value="Unassembled WGS sequence"/>
</dbReference>
<proteinExistence type="predicted"/>
<organism evidence="1 2">
    <name type="scientific">Friedmanniomyces endolithicus</name>
    <dbReference type="NCBI Taxonomy" id="329885"/>
    <lineage>
        <taxon>Eukaryota</taxon>
        <taxon>Fungi</taxon>
        <taxon>Dikarya</taxon>
        <taxon>Ascomycota</taxon>
        <taxon>Pezizomycotina</taxon>
        <taxon>Dothideomycetes</taxon>
        <taxon>Dothideomycetidae</taxon>
        <taxon>Mycosphaerellales</taxon>
        <taxon>Teratosphaeriaceae</taxon>
        <taxon>Friedmanniomyces</taxon>
    </lineage>
</organism>
<feature type="non-terminal residue" evidence="1">
    <location>
        <position position="1"/>
    </location>
</feature>
<protein>
    <submittedName>
        <fullName evidence="1">Uncharacterized protein</fullName>
    </submittedName>
</protein>
<keyword evidence="2" id="KW-1185">Reference proteome</keyword>
<reference evidence="1" key="1">
    <citation type="submission" date="2023-06" db="EMBL/GenBank/DDBJ databases">
        <title>Black Yeasts Isolated from many extreme environments.</title>
        <authorList>
            <person name="Coleine C."/>
            <person name="Stajich J.E."/>
            <person name="Selbmann L."/>
        </authorList>
    </citation>
    <scope>NUCLEOTIDE SEQUENCE</scope>
    <source>
        <strain evidence="1">CCFEE 5200</strain>
    </source>
</reference>
<accession>A0AAN6GZS6</accession>
<sequence length="131" mass="14266">LINHELAFVRGAILRVSHSAPRQHTASVGWPCSVRLYMQNRTAYPSPTLAVRLAAVQQRDADAAAVGFTGSRTRVVNPIAAGATVWEEFVVSVTMAGRVRLVGTFGPDGFVGRGMERWTARLWVEFEAVEG</sequence>
<dbReference type="EMBL" id="JAUJLE010000720">
    <property type="protein sequence ID" value="KAK0951198.1"/>
    <property type="molecule type" value="Genomic_DNA"/>
</dbReference>